<feature type="transmembrane region" description="Helical" evidence="11">
    <location>
        <begin position="398"/>
        <end position="416"/>
    </location>
</feature>
<dbReference type="InterPro" id="IPR018422">
    <property type="entry name" value="Cation/H_exchanger_CPA1"/>
</dbReference>
<dbReference type="GO" id="GO:0015385">
    <property type="term" value="F:sodium:proton antiporter activity"/>
    <property type="evidence" value="ECO:0007669"/>
    <property type="project" value="InterPro"/>
</dbReference>
<evidence type="ECO:0000256" key="12">
    <source>
        <dbReference type="SAM" id="SignalP"/>
    </source>
</evidence>
<dbReference type="EMBL" id="JAWJWE010000036">
    <property type="protein sequence ID" value="KAK6628682.1"/>
    <property type="molecule type" value="Genomic_DNA"/>
</dbReference>
<feature type="transmembrane region" description="Helical" evidence="11">
    <location>
        <begin position="227"/>
        <end position="253"/>
    </location>
</feature>
<evidence type="ECO:0000256" key="9">
    <source>
        <dbReference type="RuleBase" id="RU003722"/>
    </source>
</evidence>
<evidence type="ECO:0000259" key="13">
    <source>
        <dbReference type="Pfam" id="PF00999"/>
    </source>
</evidence>
<dbReference type="AlphaFoldDB" id="A0AAN8PDZ5"/>
<feature type="compositionally biased region" description="Polar residues" evidence="10">
    <location>
        <begin position="934"/>
        <end position="944"/>
    </location>
</feature>
<feature type="compositionally biased region" description="Polar residues" evidence="10">
    <location>
        <begin position="769"/>
        <end position="779"/>
    </location>
</feature>
<feature type="transmembrane region" description="Helical" evidence="11">
    <location>
        <begin position="529"/>
        <end position="551"/>
    </location>
</feature>
<reference evidence="14 15" key="1">
    <citation type="submission" date="2023-10" db="EMBL/GenBank/DDBJ databases">
        <title>Genomes of two closely related lineages of the louse Polyplax serrata with different host specificities.</title>
        <authorList>
            <person name="Martinu J."/>
            <person name="Tarabai H."/>
            <person name="Stefka J."/>
            <person name="Hypsa V."/>
        </authorList>
    </citation>
    <scope>NUCLEOTIDE SEQUENCE [LARGE SCALE GENOMIC DNA]</scope>
    <source>
        <strain evidence="14">HR10_N</strain>
    </source>
</reference>
<evidence type="ECO:0000256" key="5">
    <source>
        <dbReference type="ARBA" id="ARBA00023053"/>
    </source>
</evidence>
<feature type="chain" id="PRO_5042883412" description="Sodium/hydrogen exchanger" evidence="12">
    <location>
        <begin position="21"/>
        <end position="944"/>
    </location>
</feature>
<evidence type="ECO:0000256" key="4">
    <source>
        <dbReference type="ARBA" id="ARBA00022989"/>
    </source>
</evidence>
<proteinExistence type="inferred from homology"/>
<dbReference type="Gene3D" id="6.10.140.1330">
    <property type="match status" value="1"/>
</dbReference>
<feature type="transmembrane region" description="Helical" evidence="11">
    <location>
        <begin position="265"/>
        <end position="283"/>
    </location>
</feature>
<comment type="caution">
    <text evidence="14">The sequence shown here is derived from an EMBL/GenBank/DDBJ whole genome shotgun (WGS) entry which is preliminary data.</text>
</comment>
<dbReference type="Proteomes" id="UP001372834">
    <property type="component" value="Unassembled WGS sequence"/>
</dbReference>
<organism evidence="14 15">
    <name type="scientific">Polyplax serrata</name>
    <name type="common">Common mouse louse</name>
    <dbReference type="NCBI Taxonomy" id="468196"/>
    <lineage>
        <taxon>Eukaryota</taxon>
        <taxon>Metazoa</taxon>
        <taxon>Ecdysozoa</taxon>
        <taxon>Arthropoda</taxon>
        <taxon>Hexapoda</taxon>
        <taxon>Insecta</taxon>
        <taxon>Pterygota</taxon>
        <taxon>Neoptera</taxon>
        <taxon>Paraneoptera</taxon>
        <taxon>Psocodea</taxon>
        <taxon>Troctomorpha</taxon>
        <taxon>Phthiraptera</taxon>
        <taxon>Anoplura</taxon>
        <taxon>Polyplacidae</taxon>
        <taxon>Polyplax</taxon>
    </lineage>
</organism>
<evidence type="ECO:0000256" key="8">
    <source>
        <dbReference type="ARBA" id="ARBA00023201"/>
    </source>
</evidence>
<keyword evidence="5" id="KW-0915">Sodium</keyword>
<feature type="transmembrane region" description="Helical" evidence="11">
    <location>
        <begin position="428"/>
        <end position="449"/>
    </location>
</feature>
<feature type="compositionally biased region" description="Basic and acidic residues" evidence="10">
    <location>
        <begin position="78"/>
        <end position="89"/>
    </location>
</feature>
<feature type="transmembrane region" description="Helical" evidence="11">
    <location>
        <begin position="461"/>
        <end position="487"/>
    </location>
</feature>
<feature type="compositionally biased region" description="Polar residues" evidence="10">
    <location>
        <begin position="830"/>
        <end position="860"/>
    </location>
</feature>
<feature type="signal peptide" evidence="12">
    <location>
        <begin position="1"/>
        <end position="20"/>
    </location>
</feature>
<dbReference type="PANTHER" id="PTHR10110">
    <property type="entry name" value="SODIUM/HYDROGEN EXCHANGER"/>
    <property type="match status" value="1"/>
</dbReference>
<evidence type="ECO:0000256" key="7">
    <source>
        <dbReference type="ARBA" id="ARBA00023136"/>
    </source>
</evidence>
<dbReference type="GO" id="GO:0098719">
    <property type="term" value="P:sodium ion import across plasma membrane"/>
    <property type="evidence" value="ECO:0007669"/>
    <property type="project" value="TreeGrafter"/>
</dbReference>
<gene>
    <name evidence="14" type="ORF">RUM43_002497</name>
</gene>
<keyword evidence="12" id="KW-0732">Signal</keyword>
<feature type="region of interest" description="Disordered" evidence="10">
    <location>
        <begin position="830"/>
        <end position="944"/>
    </location>
</feature>
<evidence type="ECO:0000256" key="11">
    <source>
        <dbReference type="SAM" id="Phobius"/>
    </source>
</evidence>
<evidence type="ECO:0000313" key="14">
    <source>
        <dbReference type="EMBL" id="KAK6628682.1"/>
    </source>
</evidence>
<keyword evidence="3 9" id="KW-0812">Transmembrane</keyword>
<dbReference type="GO" id="GO:0005886">
    <property type="term" value="C:plasma membrane"/>
    <property type="evidence" value="ECO:0007669"/>
    <property type="project" value="TreeGrafter"/>
</dbReference>
<keyword evidence="9" id="KW-0050">Antiport</keyword>
<evidence type="ECO:0000256" key="1">
    <source>
        <dbReference type="ARBA" id="ARBA00004141"/>
    </source>
</evidence>
<feature type="compositionally biased region" description="Basic and acidic residues" evidence="10">
    <location>
        <begin position="920"/>
        <end position="932"/>
    </location>
</feature>
<dbReference type="PANTHER" id="PTHR10110:SF126">
    <property type="entry name" value="NA(+)_H(+) EXCHANGER PROTEIN 7"/>
    <property type="match status" value="1"/>
</dbReference>
<feature type="transmembrane region" description="Helical" evidence="11">
    <location>
        <begin position="374"/>
        <end position="392"/>
    </location>
</feature>
<dbReference type="NCBIfam" id="TIGR00840">
    <property type="entry name" value="b_cpa1"/>
    <property type="match status" value="1"/>
</dbReference>
<keyword evidence="8 9" id="KW-0739">Sodium transport</keyword>
<dbReference type="GO" id="GO:0015386">
    <property type="term" value="F:potassium:proton antiporter activity"/>
    <property type="evidence" value="ECO:0007669"/>
    <property type="project" value="TreeGrafter"/>
</dbReference>
<dbReference type="Pfam" id="PF00999">
    <property type="entry name" value="Na_H_Exchanger"/>
    <property type="match status" value="1"/>
</dbReference>
<feature type="compositionally biased region" description="Pro residues" evidence="10">
    <location>
        <begin position="910"/>
        <end position="919"/>
    </location>
</feature>
<keyword evidence="4 11" id="KW-1133">Transmembrane helix</keyword>
<accession>A0AAN8PDZ5</accession>
<keyword evidence="2 9" id="KW-0813">Transport</keyword>
<keyword evidence="6 9" id="KW-0406">Ion transport</keyword>
<evidence type="ECO:0000256" key="10">
    <source>
        <dbReference type="SAM" id="MobiDB-lite"/>
    </source>
</evidence>
<comment type="similarity">
    <text evidence="9">Belongs to the monovalent cation:proton antiporter 1 (CPA1) transporter (TC 2.A.36) family.</text>
</comment>
<dbReference type="PRINTS" id="PR01084">
    <property type="entry name" value="NAHEXCHNGR"/>
</dbReference>
<evidence type="ECO:0000256" key="3">
    <source>
        <dbReference type="ARBA" id="ARBA00022692"/>
    </source>
</evidence>
<feature type="transmembrane region" description="Helical" evidence="11">
    <location>
        <begin position="342"/>
        <end position="367"/>
    </location>
</feature>
<evidence type="ECO:0000313" key="15">
    <source>
        <dbReference type="Proteomes" id="UP001372834"/>
    </source>
</evidence>
<protein>
    <recommendedName>
        <fullName evidence="9">Sodium/hydrogen exchanger</fullName>
    </recommendedName>
</protein>
<dbReference type="GO" id="GO:0051453">
    <property type="term" value="P:regulation of intracellular pH"/>
    <property type="evidence" value="ECO:0007669"/>
    <property type="project" value="TreeGrafter"/>
</dbReference>
<feature type="domain" description="Cation/H+ exchanger transmembrane" evidence="13">
    <location>
        <begin position="154"/>
        <end position="552"/>
    </location>
</feature>
<comment type="subcellular location">
    <subcellularLocation>
        <location evidence="1">Membrane</location>
        <topology evidence="1">Multi-pass membrane protein</topology>
    </subcellularLocation>
</comment>
<feature type="region of interest" description="Disordered" evidence="10">
    <location>
        <begin position="769"/>
        <end position="807"/>
    </location>
</feature>
<evidence type="ECO:0000256" key="6">
    <source>
        <dbReference type="ARBA" id="ARBA00023065"/>
    </source>
</evidence>
<dbReference type="InterPro" id="IPR006153">
    <property type="entry name" value="Cation/H_exchanger_TM"/>
</dbReference>
<feature type="compositionally biased region" description="Basic and acidic residues" evidence="10">
    <location>
        <begin position="788"/>
        <end position="799"/>
    </location>
</feature>
<sequence>MVNTSSVLLVLQMMFVGLVADTTESKTNITSPRDRTSDDYLLLRYLLPEKGDEKVKNDTGREPRSMRAEYAFSYYDNYNRRTDNPTRRQERPRKKDNHHHGIHVANWRWDEIGVFFTFTCFVVVTGLAKDRPVNAQASPRRVCCPINRVFFAFSLMIIMGVILGTILFLSGVPEPENEVDKVVPDGAFTLPTFTPRLFFLILLPPVILESSYSLYDRSFADNLSTILVYAVIGTLINTFLVGPLLYVLSIGGLLGLIKLTMTETIVFAALISAVDPVAVLAIFQEHDVLNYFSKVGGGIVKTVSAVPFVIESIADAVTIVLYTTTVTFTEMKNIDGSQFGLAIVAFFTVSLGGLVIGIFFGLVTALITKTTQDVRVVEPLAVLGIAYLSYLAAELFHFSGIISIIGCGVVQAHYALKNISDNSRTTVTYFTKMISSTSDAIIFLFLGMVLVSKRHVWHTGFVLWTLLLCFLCRFIGVFCLSAFVNLYRVRKINFQEQFIMAYGGLRGAVAFSLVTMLDDDVVKSQPIFLTTTLIVILFTVFIQGGTIKWLVNLLRIKKSTAEEKTMNEEINDNARDIILIRFGIKIIRTMMAGIEEISGVRGDNYVRRKIEYIDEHYLKKIFLNTTKSNSLTRLYEKLAMTQHIAHLYGPVVLVEDKKADLLHDEYADTRKKLLRSFSARHPRNFTKRTDFFQGVQLRRRTMSDFNRPSPAQLQLNRSRASTEQLRKAFRDSAYNKFRERYDPNVINDMDEREMLRRRHETAQRITYQAALSQRHSIPLNSDEETSPDDDKLPSRKILPDTDGIDPETLEGIDVILDRARKRLARHNSNVEIFSDNQQTSKQEQEGNSMSTTPLIPSGRSNYYWPGKTSRGSRKGPRLIEARNELQGRILPPQRYQKPRLGRYLSEGNEPPAPATPPAPSKEEETPMEDPKKSSPPTEVTESKV</sequence>
<feature type="transmembrane region" description="Helical" evidence="11">
    <location>
        <begin position="149"/>
        <end position="173"/>
    </location>
</feature>
<name>A0AAN8PDZ5_POLSC</name>
<feature type="transmembrane region" description="Helical" evidence="11">
    <location>
        <begin position="303"/>
        <end position="322"/>
    </location>
</feature>
<feature type="transmembrane region" description="Helical" evidence="11">
    <location>
        <begin position="193"/>
        <end position="215"/>
    </location>
</feature>
<dbReference type="InterPro" id="IPR004709">
    <property type="entry name" value="NaH_exchanger"/>
</dbReference>
<keyword evidence="7 11" id="KW-0472">Membrane</keyword>
<evidence type="ECO:0000256" key="2">
    <source>
        <dbReference type="ARBA" id="ARBA00022448"/>
    </source>
</evidence>
<feature type="region of interest" description="Disordered" evidence="10">
    <location>
        <begin position="78"/>
        <end position="97"/>
    </location>
</feature>